<dbReference type="InterPro" id="IPR011990">
    <property type="entry name" value="TPR-like_helical_dom_sf"/>
</dbReference>
<feature type="region of interest" description="Disordered" evidence="5">
    <location>
        <begin position="706"/>
        <end position="752"/>
    </location>
</feature>
<dbReference type="InterPro" id="IPR006665">
    <property type="entry name" value="OmpA-like"/>
</dbReference>
<dbReference type="PANTHER" id="PTHR30329">
    <property type="entry name" value="STATOR ELEMENT OF FLAGELLAR MOTOR COMPLEX"/>
    <property type="match status" value="1"/>
</dbReference>
<dbReference type="CDD" id="cd07185">
    <property type="entry name" value="OmpA_C-like"/>
    <property type="match status" value="1"/>
</dbReference>
<dbReference type="STRING" id="478744.SAMN05444359_12370"/>
<dbReference type="SUPFAM" id="SSF48452">
    <property type="entry name" value="TPR-like"/>
    <property type="match status" value="1"/>
</dbReference>
<evidence type="ECO:0000256" key="1">
    <source>
        <dbReference type="ARBA" id="ARBA00004442"/>
    </source>
</evidence>
<dbReference type="Gene3D" id="1.25.40.10">
    <property type="entry name" value="Tetratricopeptide repeat domain"/>
    <property type="match status" value="1"/>
</dbReference>
<evidence type="ECO:0000256" key="6">
    <source>
        <dbReference type="SAM" id="SignalP"/>
    </source>
</evidence>
<dbReference type="InterPro" id="IPR011467">
    <property type="entry name" value="DUF1573"/>
</dbReference>
<dbReference type="RefSeq" id="WP_090171505.1">
    <property type="nucleotide sequence ID" value="NZ_FOFB01000023.1"/>
</dbReference>
<dbReference type="OrthoDB" id="9809364at2"/>
<organism evidence="8 9">
    <name type="scientific">Neolewinella agarilytica</name>
    <dbReference type="NCBI Taxonomy" id="478744"/>
    <lineage>
        <taxon>Bacteria</taxon>
        <taxon>Pseudomonadati</taxon>
        <taxon>Bacteroidota</taxon>
        <taxon>Saprospiria</taxon>
        <taxon>Saprospirales</taxon>
        <taxon>Lewinellaceae</taxon>
        <taxon>Neolewinella</taxon>
    </lineage>
</organism>
<dbReference type="Pfam" id="PF00691">
    <property type="entry name" value="OmpA"/>
    <property type="match status" value="1"/>
</dbReference>
<proteinExistence type="predicted"/>
<dbReference type="PRINTS" id="PR01021">
    <property type="entry name" value="OMPADOMAIN"/>
</dbReference>
<feature type="domain" description="OmpA-like" evidence="7">
    <location>
        <begin position="547"/>
        <end position="693"/>
    </location>
</feature>
<dbReference type="InterPro" id="IPR036737">
    <property type="entry name" value="OmpA-like_sf"/>
</dbReference>
<keyword evidence="3" id="KW-0998">Cell outer membrane</keyword>
<name>A0A1H9LA23_9BACT</name>
<sequence length="877" mass="98014">MKNFCYTLLLSLFALPMLAQPLSGSSNEEQLLIAADSARATNNWFVALENYAEAYDQNDELPVRPYIALMNLKLRDVKAAVRNYTQVFRRSEPTDTTNNIHRFHFARALKMDSQWDEARTYFETFLQHNTDERLAQFARMELEGISLYKDAPLETSEVALEILDRKINSSFSEYSPILSADGKTLYYSTWKATEAIIQGEGDDEKSYSQVFMSTMSDKGEWGKSSALGKEVNRPGLHTANPSLSADGRRLYYNRLRMESNRIAEAKIYLSDVEDNGWKSGNPVAGINSNDYLALQPATGELFGKEVLFFVSDMDGGFGGLDIYYATYEGDGRYGSPVNLGEKVNSIGDDITPFYFDGTLYFSTDGRPTMGGKDLFYTAWNGSEWSEVKNMGPGFNSPVDDKSLSVFGDGLVGFMTSNREGGRSIKSKTCCDDIYGFQIASLYANLVVGLFNEAKQPLTTGMIELKPMLNGDPNGPGDLKSRDDGNRFDFGLDLETEYRVVASHPGYYPDTVEINTLGLEESKEIQQLFFLKPLPPPPPAKDTTEVVVDRETAVTLENILYDFNDDKILPAAEGDLRVLQAVMEKYPDMVIELGSHTDSRGGTDFNLALSKRRAASARKWLIVNGGIAGPRIKTKGYGKTVPQTVYPRLAERYEWLNEGDILTDGFINALPDKETRERAHNLNRRTEFRVLEGPTEFKIRLDLIERNNPAPDRGTLPGVSTPSTAPAVAPETDARRSTPDTSHPAPGNRQPATDTITRFSSLFGQKNLEGMPILQFDKRELDLGDVRHGTARSFEYTFTNTGKVPAKIMLIQACSCTTYTHDNSKVYGPGDSGTIKVTFDSTEKEEDETITIDIYLEQTDSRDMPILEMVEYKYHLTK</sequence>
<keyword evidence="9" id="KW-1185">Reference proteome</keyword>
<keyword evidence="6" id="KW-0732">Signal</keyword>
<evidence type="ECO:0000259" key="7">
    <source>
        <dbReference type="PROSITE" id="PS51123"/>
    </source>
</evidence>
<gene>
    <name evidence="8" type="ORF">SAMN05444359_12370</name>
</gene>
<dbReference type="InParanoid" id="A0A1H9LA23"/>
<dbReference type="Proteomes" id="UP000199021">
    <property type="component" value="Unassembled WGS sequence"/>
</dbReference>
<dbReference type="SUPFAM" id="SSF103088">
    <property type="entry name" value="OmpA-like"/>
    <property type="match status" value="1"/>
</dbReference>
<dbReference type="InterPro" id="IPR013783">
    <property type="entry name" value="Ig-like_fold"/>
</dbReference>
<keyword evidence="2 4" id="KW-0472">Membrane</keyword>
<dbReference type="Gene3D" id="2.60.40.10">
    <property type="entry name" value="Immunoglobulins"/>
    <property type="match status" value="1"/>
</dbReference>
<evidence type="ECO:0000256" key="5">
    <source>
        <dbReference type="SAM" id="MobiDB-lite"/>
    </source>
</evidence>
<reference evidence="9" key="1">
    <citation type="submission" date="2016-10" db="EMBL/GenBank/DDBJ databases">
        <authorList>
            <person name="Varghese N."/>
            <person name="Submissions S."/>
        </authorList>
    </citation>
    <scope>NUCLEOTIDE SEQUENCE [LARGE SCALE GENOMIC DNA]</scope>
    <source>
        <strain evidence="9">DSM 24740</strain>
    </source>
</reference>
<feature type="signal peptide" evidence="6">
    <location>
        <begin position="1"/>
        <end position="19"/>
    </location>
</feature>
<dbReference type="Gene3D" id="3.30.1330.60">
    <property type="entry name" value="OmpA-like domain"/>
    <property type="match status" value="1"/>
</dbReference>
<dbReference type="InterPro" id="IPR006664">
    <property type="entry name" value="OMP_bac"/>
</dbReference>
<protein>
    <submittedName>
        <fullName evidence="8">WD40-like Beta Propeller Repeat</fullName>
    </submittedName>
</protein>
<evidence type="ECO:0000256" key="2">
    <source>
        <dbReference type="ARBA" id="ARBA00023136"/>
    </source>
</evidence>
<evidence type="ECO:0000256" key="3">
    <source>
        <dbReference type="ARBA" id="ARBA00023237"/>
    </source>
</evidence>
<dbReference type="AlphaFoldDB" id="A0A1H9LA23"/>
<evidence type="ECO:0000313" key="9">
    <source>
        <dbReference type="Proteomes" id="UP000199021"/>
    </source>
</evidence>
<dbReference type="Pfam" id="PF07676">
    <property type="entry name" value="PD40"/>
    <property type="match status" value="2"/>
</dbReference>
<accession>A0A1H9LA23</accession>
<dbReference type="EMBL" id="FOFB01000023">
    <property type="protein sequence ID" value="SER08254.1"/>
    <property type="molecule type" value="Genomic_DNA"/>
</dbReference>
<evidence type="ECO:0000256" key="4">
    <source>
        <dbReference type="PROSITE-ProRule" id="PRU00473"/>
    </source>
</evidence>
<dbReference type="Pfam" id="PF07610">
    <property type="entry name" value="DUF1573"/>
    <property type="match status" value="1"/>
</dbReference>
<dbReference type="PROSITE" id="PS51123">
    <property type="entry name" value="OMPA_2"/>
    <property type="match status" value="1"/>
</dbReference>
<dbReference type="PANTHER" id="PTHR30329:SF21">
    <property type="entry name" value="LIPOPROTEIN YIAD-RELATED"/>
    <property type="match status" value="1"/>
</dbReference>
<evidence type="ECO:0000313" key="8">
    <source>
        <dbReference type="EMBL" id="SER08254.1"/>
    </source>
</evidence>
<dbReference type="InterPro" id="IPR050330">
    <property type="entry name" value="Bact_OuterMem_StrucFunc"/>
</dbReference>
<dbReference type="InterPro" id="IPR011659">
    <property type="entry name" value="WD40"/>
</dbReference>
<dbReference type="GO" id="GO:0009279">
    <property type="term" value="C:cell outer membrane"/>
    <property type="evidence" value="ECO:0007669"/>
    <property type="project" value="UniProtKB-SubCell"/>
</dbReference>
<feature type="chain" id="PRO_5011457788" evidence="6">
    <location>
        <begin position="20"/>
        <end position="877"/>
    </location>
</feature>
<comment type="subcellular location">
    <subcellularLocation>
        <location evidence="1">Cell outer membrane</location>
    </subcellularLocation>
</comment>